<evidence type="ECO:0000313" key="4">
    <source>
        <dbReference type="EMBL" id="GAI53275.1"/>
    </source>
</evidence>
<accession>X1QQM7</accession>
<evidence type="ECO:0000259" key="3">
    <source>
        <dbReference type="Pfam" id="PF21011"/>
    </source>
</evidence>
<dbReference type="AlphaFoldDB" id="X1QQM7"/>
<dbReference type="GO" id="GO:0005525">
    <property type="term" value="F:GTP binding"/>
    <property type="evidence" value="ECO:0007669"/>
    <property type="project" value="UniProtKB-KW"/>
</dbReference>
<name>X1QQM7_9ZZZZ</name>
<gene>
    <name evidence="4" type="ORF">S06H3_58241</name>
</gene>
<keyword evidence="1" id="KW-0547">Nucleotide-binding</keyword>
<dbReference type="EMBL" id="BARV01037682">
    <property type="protein sequence ID" value="GAI53275.1"/>
    <property type="molecule type" value="Genomic_DNA"/>
</dbReference>
<keyword evidence="2" id="KW-0342">GTP-binding</keyword>
<feature type="non-terminal residue" evidence="4">
    <location>
        <position position="1"/>
    </location>
</feature>
<dbReference type="Pfam" id="PF21011">
    <property type="entry name" value="CetZ_C"/>
    <property type="match status" value="1"/>
</dbReference>
<feature type="domain" description="Tubulin-like CetZ C-terminal" evidence="3">
    <location>
        <begin position="24"/>
        <end position="111"/>
    </location>
</feature>
<proteinExistence type="predicted"/>
<protein>
    <recommendedName>
        <fullName evidence="3">Tubulin-like CetZ C-terminal domain-containing protein</fullName>
    </recommendedName>
</protein>
<dbReference type="Gene3D" id="3.30.1330.20">
    <property type="entry name" value="Tubulin/FtsZ, C-terminal domain"/>
    <property type="match status" value="1"/>
</dbReference>
<evidence type="ECO:0000256" key="2">
    <source>
        <dbReference type="ARBA" id="ARBA00023134"/>
    </source>
</evidence>
<dbReference type="InterPro" id="IPR048737">
    <property type="entry name" value="CetZ_C"/>
</dbReference>
<sequence>RFPWEIRKKHFREKAVEGFRGSQALDATVSDLSITCNPEDAAKALYIMAGPAKEMNMDMIKSVGDYIKEIAPNAVIRGGDFPGEKHFIDVTLILSQLSFVPKIKYFYETAVQYGQEHKGQIEETRKRIQALSDLGTELPNL</sequence>
<dbReference type="InterPro" id="IPR037103">
    <property type="entry name" value="Tubulin/FtsZ-like_C"/>
</dbReference>
<comment type="caution">
    <text evidence="4">The sequence shown here is derived from an EMBL/GenBank/DDBJ whole genome shotgun (WGS) entry which is preliminary data.</text>
</comment>
<reference evidence="4" key="1">
    <citation type="journal article" date="2014" name="Front. Microbiol.">
        <title>High frequency of phylogenetically diverse reductive dehalogenase-homologous genes in deep subseafloor sedimentary metagenomes.</title>
        <authorList>
            <person name="Kawai M."/>
            <person name="Futagami T."/>
            <person name="Toyoda A."/>
            <person name="Takaki Y."/>
            <person name="Nishi S."/>
            <person name="Hori S."/>
            <person name="Arai W."/>
            <person name="Tsubouchi T."/>
            <person name="Morono Y."/>
            <person name="Uchiyama I."/>
            <person name="Ito T."/>
            <person name="Fujiyama A."/>
            <person name="Inagaki F."/>
            <person name="Takami H."/>
        </authorList>
    </citation>
    <scope>NUCLEOTIDE SEQUENCE</scope>
    <source>
        <strain evidence="4">Expedition CK06-06</strain>
    </source>
</reference>
<organism evidence="4">
    <name type="scientific">marine sediment metagenome</name>
    <dbReference type="NCBI Taxonomy" id="412755"/>
    <lineage>
        <taxon>unclassified sequences</taxon>
        <taxon>metagenomes</taxon>
        <taxon>ecological metagenomes</taxon>
    </lineage>
</organism>
<evidence type="ECO:0000256" key="1">
    <source>
        <dbReference type="ARBA" id="ARBA00022741"/>
    </source>
</evidence>